<feature type="chain" id="PRO_5003119815" evidence="1">
    <location>
        <begin position="34"/>
        <end position="251"/>
    </location>
</feature>
<accession>D8P8Y5</accession>
<dbReference type="HOGENOM" id="CLU_051989_2_1_0"/>
<evidence type="ECO:0000313" key="4">
    <source>
        <dbReference type="Proteomes" id="UP000001660"/>
    </source>
</evidence>
<evidence type="ECO:0000313" key="3">
    <source>
        <dbReference type="EMBL" id="CBK43967.1"/>
    </source>
</evidence>
<dbReference type="InterPro" id="IPR036514">
    <property type="entry name" value="SGNH_hydro_sf"/>
</dbReference>
<dbReference type="PANTHER" id="PTHR30383">
    <property type="entry name" value="THIOESTERASE 1/PROTEASE 1/LYSOPHOSPHOLIPASE L1"/>
    <property type="match status" value="1"/>
</dbReference>
<dbReference type="SUPFAM" id="SSF52266">
    <property type="entry name" value="SGNH hydrolase"/>
    <property type="match status" value="1"/>
</dbReference>
<name>D8P8Y5_9BACT</name>
<dbReference type="InterPro" id="IPR013830">
    <property type="entry name" value="SGNH_hydro"/>
</dbReference>
<dbReference type="PANTHER" id="PTHR30383:SF5">
    <property type="entry name" value="SGNH HYDROLASE-TYPE ESTERASE DOMAIN-CONTAINING PROTEIN"/>
    <property type="match status" value="1"/>
</dbReference>
<evidence type="ECO:0000259" key="2">
    <source>
        <dbReference type="Pfam" id="PF13472"/>
    </source>
</evidence>
<dbReference type="EMBL" id="FP929003">
    <property type="protein sequence ID" value="CBK43967.1"/>
    <property type="molecule type" value="Genomic_DNA"/>
</dbReference>
<dbReference type="InterPro" id="IPR051532">
    <property type="entry name" value="Ester_Hydrolysis_Enzymes"/>
</dbReference>
<reference evidence="3 4" key="1">
    <citation type="journal article" date="2010" name="Proc. Natl. Acad. Sci. U.S.A.">
        <title>A Nitrospira metagenome illuminates the physiology and evolution of globally important nitrite-oxidizing bacteria.</title>
        <authorList>
            <person name="Lucker S."/>
            <person name="Wagner M."/>
            <person name="Maixner F."/>
            <person name="Pelletier E."/>
            <person name="Koch H."/>
            <person name="Vacherie B."/>
            <person name="Rattei T."/>
            <person name="Sinninghe Damste J."/>
            <person name="Spieck E."/>
            <person name="Le Paslier D."/>
            <person name="Daims H."/>
        </authorList>
    </citation>
    <scope>NUCLEOTIDE SEQUENCE [LARGE SCALE GENOMIC DNA]</scope>
</reference>
<dbReference type="STRING" id="330214.NIDE4306"/>
<keyword evidence="4" id="KW-1185">Reference proteome</keyword>
<dbReference type="OrthoDB" id="5624617at2"/>
<sequence>MRRPMHARFAPAICCLTLWLGSVLSPLGSTLTAADHIKAAMPTPQTQSWWSTRHARAVARLQQGPVDLLFIGDSITQGWEEDGRRVWDTFYGRRRAVNLGFNSDQTDNVLWRLHHGEIDGITPKLAIVMIGTNNTTMREDPPDHTAAGIQAVLTTLRSRLPQTKILLLALFPRGASSDDPNRLVNQAVNERLRGFADQRHVFFLDLGPHFLDKAGRLSGDVMPDALHPNERGYRLWAEGMEDLVKKLLEEP</sequence>
<protein>
    <submittedName>
        <fullName evidence="3">Putative Lipolytic enzyme, GDSL family</fullName>
    </submittedName>
</protein>
<dbReference type="AlphaFoldDB" id="D8P8Y5"/>
<organism evidence="3 4">
    <name type="scientific">Nitrospira defluvii</name>
    <dbReference type="NCBI Taxonomy" id="330214"/>
    <lineage>
        <taxon>Bacteria</taxon>
        <taxon>Pseudomonadati</taxon>
        <taxon>Nitrospirota</taxon>
        <taxon>Nitrospiria</taxon>
        <taxon>Nitrospirales</taxon>
        <taxon>Nitrospiraceae</taxon>
        <taxon>Nitrospira</taxon>
    </lineage>
</organism>
<keyword evidence="1" id="KW-0732">Signal</keyword>
<dbReference type="Gene3D" id="3.40.50.1110">
    <property type="entry name" value="SGNH hydrolase"/>
    <property type="match status" value="1"/>
</dbReference>
<proteinExistence type="predicted"/>
<dbReference type="KEGG" id="nde:NIDE4306"/>
<feature type="signal peptide" evidence="1">
    <location>
        <begin position="1"/>
        <end position="33"/>
    </location>
</feature>
<feature type="domain" description="SGNH hydrolase-type esterase" evidence="2">
    <location>
        <begin position="70"/>
        <end position="235"/>
    </location>
</feature>
<gene>
    <name evidence="3" type="ORF">NIDE4306</name>
</gene>
<dbReference type="GO" id="GO:0004622">
    <property type="term" value="F:phosphatidylcholine lysophospholipase activity"/>
    <property type="evidence" value="ECO:0007669"/>
    <property type="project" value="TreeGrafter"/>
</dbReference>
<evidence type="ECO:0000256" key="1">
    <source>
        <dbReference type="SAM" id="SignalP"/>
    </source>
</evidence>
<dbReference type="eggNOG" id="COG2755">
    <property type="taxonomic scope" value="Bacteria"/>
</dbReference>
<dbReference type="Proteomes" id="UP000001660">
    <property type="component" value="Chromosome"/>
</dbReference>
<dbReference type="Pfam" id="PF13472">
    <property type="entry name" value="Lipase_GDSL_2"/>
    <property type="match status" value="1"/>
</dbReference>